<reference evidence="2 3" key="1">
    <citation type="submission" date="2019-08" db="EMBL/GenBank/DDBJ databases">
        <title>Whole genome of Aphis craccivora.</title>
        <authorList>
            <person name="Voronova N.V."/>
            <person name="Shulinski R.S."/>
            <person name="Bandarenka Y.V."/>
            <person name="Zhorov D.G."/>
            <person name="Warner D."/>
        </authorList>
    </citation>
    <scope>NUCLEOTIDE SEQUENCE [LARGE SCALE GENOMIC DNA]</scope>
    <source>
        <strain evidence="2">180601</strain>
        <tissue evidence="2">Whole Body</tissue>
    </source>
</reference>
<comment type="caution">
    <text evidence="2">The sequence shown here is derived from an EMBL/GenBank/DDBJ whole genome shotgun (WGS) entry which is preliminary data.</text>
</comment>
<evidence type="ECO:0000259" key="1">
    <source>
        <dbReference type="Pfam" id="PF14291"/>
    </source>
</evidence>
<gene>
    <name evidence="2" type="ORF">FWK35_00024041</name>
</gene>
<dbReference type="EMBL" id="VUJU01009564">
    <property type="protein sequence ID" value="KAF0719388.1"/>
    <property type="molecule type" value="Genomic_DNA"/>
</dbReference>
<name>A0A6G0W1B4_APHCR</name>
<dbReference type="PANTHER" id="PTHR45749:SF37">
    <property type="entry name" value="OS05G0311600 PROTEIN"/>
    <property type="match status" value="1"/>
</dbReference>
<proteinExistence type="predicted"/>
<dbReference type="AlphaFoldDB" id="A0A6G0W1B4"/>
<keyword evidence="3" id="KW-1185">Reference proteome</keyword>
<evidence type="ECO:0000313" key="3">
    <source>
        <dbReference type="Proteomes" id="UP000478052"/>
    </source>
</evidence>
<accession>A0A6G0W1B4</accession>
<protein>
    <submittedName>
        <fullName evidence="2">Zinc finger MYM-type protein 1-like</fullName>
    </submittedName>
</protein>
<organism evidence="2 3">
    <name type="scientific">Aphis craccivora</name>
    <name type="common">Cowpea aphid</name>
    <dbReference type="NCBI Taxonomy" id="307492"/>
    <lineage>
        <taxon>Eukaryota</taxon>
        <taxon>Metazoa</taxon>
        <taxon>Ecdysozoa</taxon>
        <taxon>Arthropoda</taxon>
        <taxon>Hexapoda</taxon>
        <taxon>Insecta</taxon>
        <taxon>Pterygota</taxon>
        <taxon>Neoptera</taxon>
        <taxon>Paraneoptera</taxon>
        <taxon>Hemiptera</taxon>
        <taxon>Sternorrhyncha</taxon>
        <taxon>Aphidomorpha</taxon>
        <taxon>Aphidoidea</taxon>
        <taxon>Aphididae</taxon>
        <taxon>Aphidini</taxon>
        <taxon>Aphis</taxon>
        <taxon>Aphis</taxon>
    </lineage>
</organism>
<dbReference type="InterPro" id="IPR012337">
    <property type="entry name" value="RNaseH-like_sf"/>
</dbReference>
<dbReference type="OrthoDB" id="6613966at2759"/>
<feature type="domain" description="DUF4371" evidence="1">
    <location>
        <begin position="19"/>
        <end position="130"/>
    </location>
</feature>
<evidence type="ECO:0000313" key="2">
    <source>
        <dbReference type="EMBL" id="KAF0719388.1"/>
    </source>
</evidence>
<sequence>MKRWLDEKSFRNHKTTYLSHDSQNEFIKLLADDVKKTIIKDVTDAGIYSVMANTTPDISRSDQLSVCIRYIDSLGDVSERLLKVCQANDKTGLGVAERIYEVLVENGLLVQNIAFQSYDYASNMSGRINGTQQKLSELAGHMIPFIPCQAHRLNTFIEHSCDATSTKRHIHLKSKLVTLENTSQLRNLSKTRWTARAESIKAVQALGLVKKLLSFDFVVSLSFMKNIMYKTKILTEKLEATELNIVDALMLIDYSITSINGMNSDDTSINNLVSRAIKFSVQLGIDAVSDYNRHHRRRLVPKKIDKNPNTQCSIDLPTFYRVEFKNVLNTLLILLNEHLKKSLVTFEPMITLFKMPWKQICST</sequence>
<dbReference type="SUPFAM" id="SSF53098">
    <property type="entry name" value="Ribonuclease H-like"/>
    <property type="match status" value="1"/>
</dbReference>
<dbReference type="PANTHER" id="PTHR45749">
    <property type="match status" value="1"/>
</dbReference>
<dbReference type="InterPro" id="IPR025398">
    <property type="entry name" value="DUF4371"/>
</dbReference>
<dbReference type="Proteomes" id="UP000478052">
    <property type="component" value="Unassembled WGS sequence"/>
</dbReference>
<dbReference type="Pfam" id="PF14291">
    <property type="entry name" value="DUF4371"/>
    <property type="match status" value="1"/>
</dbReference>